<dbReference type="PROSITE" id="PS51766">
    <property type="entry name" value="DOCKERIN"/>
    <property type="match status" value="1"/>
</dbReference>
<dbReference type="InterPro" id="IPR002105">
    <property type="entry name" value="Dockerin_1_rpt"/>
</dbReference>
<evidence type="ECO:0000259" key="1">
    <source>
        <dbReference type="PROSITE" id="PS51766"/>
    </source>
</evidence>
<organism evidence="2">
    <name type="scientific">marine metagenome</name>
    <dbReference type="NCBI Taxonomy" id="408172"/>
    <lineage>
        <taxon>unclassified sequences</taxon>
        <taxon>metagenomes</taxon>
        <taxon>ecological metagenomes</taxon>
    </lineage>
</organism>
<dbReference type="InterPro" id="IPR016134">
    <property type="entry name" value="Dockerin_dom"/>
</dbReference>
<dbReference type="GO" id="GO:0000272">
    <property type="term" value="P:polysaccharide catabolic process"/>
    <property type="evidence" value="ECO:0007669"/>
    <property type="project" value="InterPro"/>
</dbReference>
<dbReference type="AlphaFoldDB" id="A0A382XDM9"/>
<dbReference type="SUPFAM" id="SSF63446">
    <property type="entry name" value="Type I dockerin domain"/>
    <property type="match status" value="1"/>
</dbReference>
<gene>
    <name evidence="2" type="ORF">METZ01_LOCUS421818</name>
</gene>
<dbReference type="GO" id="GO:0004553">
    <property type="term" value="F:hydrolase activity, hydrolyzing O-glycosyl compounds"/>
    <property type="evidence" value="ECO:0007669"/>
    <property type="project" value="InterPro"/>
</dbReference>
<dbReference type="Gene3D" id="1.10.1330.10">
    <property type="entry name" value="Dockerin domain"/>
    <property type="match status" value="1"/>
</dbReference>
<dbReference type="InterPro" id="IPR018247">
    <property type="entry name" value="EF_Hand_1_Ca_BS"/>
</dbReference>
<proteinExistence type="predicted"/>
<feature type="domain" description="Dockerin" evidence="1">
    <location>
        <begin position="47"/>
        <end position="109"/>
    </location>
</feature>
<evidence type="ECO:0000313" key="2">
    <source>
        <dbReference type="EMBL" id="SVD68964.1"/>
    </source>
</evidence>
<name>A0A382XDM9_9ZZZZ</name>
<sequence>GSWMGIISGDQMEYNDVVAEADVVYNYCIESVNECGSSDWTCDTGFSSTPQGDVNADGSIDVLDIVVVVNIIIETYTPSDDEYSVADMNSDGMVDVLDIIILVNAILGD</sequence>
<dbReference type="EMBL" id="UINC01166809">
    <property type="protein sequence ID" value="SVD68964.1"/>
    <property type="molecule type" value="Genomic_DNA"/>
</dbReference>
<reference evidence="2" key="1">
    <citation type="submission" date="2018-05" db="EMBL/GenBank/DDBJ databases">
        <authorList>
            <person name="Lanie J.A."/>
            <person name="Ng W.-L."/>
            <person name="Kazmierczak K.M."/>
            <person name="Andrzejewski T.M."/>
            <person name="Davidsen T.M."/>
            <person name="Wayne K.J."/>
            <person name="Tettelin H."/>
            <person name="Glass J.I."/>
            <person name="Rusch D."/>
            <person name="Podicherti R."/>
            <person name="Tsui H.-C.T."/>
            <person name="Winkler M.E."/>
        </authorList>
    </citation>
    <scope>NUCLEOTIDE SEQUENCE</scope>
</reference>
<feature type="non-terminal residue" evidence="2">
    <location>
        <position position="1"/>
    </location>
</feature>
<dbReference type="InterPro" id="IPR036439">
    <property type="entry name" value="Dockerin_dom_sf"/>
</dbReference>
<protein>
    <recommendedName>
        <fullName evidence="1">Dockerin domain-containing protein</fullName>
    </recommendedName>
</protein>
<dbReference type="PROSITE" id="PS00018">
    <property type="entry name" value="EF_HAND_1"/>
    <property type="match status" value="1"/>
</dbReference>
<dbReference type="Pfam" id="PF00404">
    <property type="entry name" value="Dockerin_1"/>
    <property type="match status" value="1"/>
</dbReference>
<accession>A0A382XDM9</accession>